<evidence type="ECO:0000256" key="5">
    <source>
        <dbReference type="SAM" id="MobiDB-lite"/>
    </source>
</evidence>
<accession>A0AAN9AKA5</accession>
<dbReference type="InterPro" id="IPR013083">
    <property type="entry name" value="Znf_RING/FYVE/PHD"/>
</dbReference>
<feature type="domain" description="B box-type" evidence="7">
    <location>
        <begin position="92"/>
        <end position="138"/>
    </location>
</feature>
<dbReference type="Gene3D" id="3.30.40.10">
    <property type="entry name" value="Zinc/RING finger domain, C3HC4 (zinc finger)"/>
    <property type="match status" value="1"/>
</dbReference>
<proteinExistence type="predicted"/>
<keyword evidence="3" id="KW-0862">Zinc</keyword>
<dbReference type="CDD" id="cd19757">
    <property type="entry name" value="Bbox1"/>
    <property type="match status" value="1"/>
</dbReference>
<evidence type="ECO:0000313" key="9">
    <source>
        <dbReference type="Proteomes" id="UP001374579"/>
    </source>
</evidence>
<dbReference type="Proteomes" id="UP001374579">
    <property type="component" value="Unassembled WGS sequence"/>
</dbReference>
<evidence type="ECO:0000259" key="6">
    <source>
        <dbReference type="PROSITE" id="PS50089"/>
    </source>
</evidence>
<dbReference type="PROSITE" id="PS50119">
    <property type="entry name" value="ZF_BBOX"/>
    <property type="match status" value="1"/>
</dbReference>
<dbReference type="InterPro" id="IPR000315">
    <property type="entry name" value="Znf_B-box"/>
</dbReference>
<sequence length="592" mass="65773">MASASNPSRQDSADSFTDCLRCGSLCLGPTILPCGHVTCRKCLRHLLQSKNPCPVCNASLTFDSQETDSQLLSRFSSEHVLHDLVNQRLQDLGQQSCHVCQNRAAVMICQDCAEIYCVACSAAHRKMRMSSDHVQQPLPHALCNAPPAARATTGVGKRSKSKNCLPPQGSISNLPNNLPSKGKQGKDMIQSEIQWLQKAANDLKEVAQVAEDVSILIQKLAEDIKGKQHILDTYTARLLKADVRQGDDGDFYVSGLSNDDITDDVKMQDLQRRLRDVRKTCHQFDELDKLQSESARLIKKADKSADPLTTTPRRVFDTTAVTDQDTVRPRITDLLTTQDGLLIVVDYDNKMIKYVPRLLSTGHTLPALRLKNEPLCMSFLSDGLLAVTAEHKTIYLVEVKSQLTVKSQFKTRRQCYGVTDCPDDVTLLVSCWINRDDPRHASVDVIKRDGSLVRTITDGSTLNGFTNVFKVFAPDDHVLIPDNDQHCVYRVELSSGRLVDTLKHPDLKGPTQVVADDDGNVYIVCLNGQCVLVLTCEGEWRKLLHGPQHGEGEDSYPWALCLAKSGIVVVWYKTSDEGKFLFGRVIGYELVQ</sequence>
<evidence type="ECO:0000256" key="4">
    <source>
        <dbReference type="PROSITE-ProRule" id="PRU00024"/>
    </source>
</evidence>
<dbReference type="GO" id="GO:0060340">
    <property type="term" value="P:positive regulation of type I interferon-mediated signaling pathway"/>
    <property type="evidence" value="ECO:0007669"/>
    <property type="project" value="TreeGrafter"/>
</dbReference>
<dbReference type="GO" id="GO:0061630">
    <property type="term" value="F:ubiquitin protein ligase activity"/>
    <property type="evidence" value="ECO:0007669"/>
    <property type="project" value="TreeGrafter"/>
</dbReference>
<keyword evidence="1" id="KW-0479">Metal-binding</keyword>
<dbReference type="PANTHER" id="PTHR25462">
    <property type="entry name" value="BONUS, ISOFORM C-RELATED"/>
    <property type="match status" value="1"/>
</dbReference>
<organism evidence="8 9">
    <name type="scientific">Littorina saxatilis</name>
    <dbReference type="NCBI Taxonomy" id="31220"/>
    <lineage>
        <taxon>Eukaryota</taxon>
        <taxon>Metazoa</taxon>
        <taxon>Spiralia</taxon>
        <taxon>Lophotrochozoa</taxon>
        <taxon>Mollusca</taxon>
        <taxon>Gastropoda</taxon>
        <taxon>Caenogastropoda</taxon>
        <taxon>Littorinimorpha</taxon>
        <taxon>Littorinoidea</taxon>
        <taxon>Littorinidae</taxon>
        <taxon>Littorina</taxon>
    </lineage>
</organism>
<dbReference type="PANTHER" id="PTHR25462:SF299">
    <property type="entry name" value="E3 UBIQUITIN-PROTEIN LIGASE TRIM56"/>
    <property type="match status" value="1"/>
</dbReference>
<dbReference type="InterPro" id="IPR011042">
    <property type="entry name" value="6-blade_b-propeller_TolB-like"/>
</dbReference>
<dbReference type="PROSITE" id="PS50089">
    <property type="entry name" value="ZF_RING_2"/>
    <property type="match status" value="1"/>
</dbReference>
<dbReference type="SMART" id="SM00184">
    <property type="entry name" value="RING"/>
    <property type="match status" value="1"/>
</dbReference>
<keyword evidence="2 4" id="KW-0863">Zinc-finger</keyword>
<dbReference type="SUPFAM" id="SSF57850">
    <property type="entry name" value="RING/U-box"/>
    <property type="match status" value="1"/>
</dbReference>
<reference evidence="8 9" key="1">
    <citation type="submission" date="2024-02" db="EMBL/GenBank/DDBJ databases">
        <title>Chromosome-scale genome assembly of the rough periwinkle Littorina saxatilis.</title>
        <authorList>
            <person name="De Jode A."/>
            <person name="Faria R."/>
            <person name="Formenti G."/>
            <person name="Sims Y."/>
            <person name="Smith T.P."/>
            <person name="Tracey A."/>
            <person name="Wood J.M.D."/>
            <person name="Zagrodzka Z.B."/>
            <person name="Johannesson K."/>
            <person name="Butlin R.K."/>
            <person name="Leder E.H."/>
        </authorList>
    </citation>
    <scope>NUCLEOTIDE SEQUENCE [LARGE SCALE GENOMIC DNA]</scope>
    <source>
        <strain evidence="8">Snail1</strain>
        <tissue evidence="8">Muscle</tissue>
    </source>
</reference>
<feature type="domain" description="RING-type" evidence="6">
    <location>
        <begin position="19"/>
        <end position="57"/>
    </location>
</feature>
<keyword evidence="9" id="KW-1185">Reference proteome</keyword>
<dbReference type="InterPro" id="IPR001841">
    <property type="entry name" value="Znf_RING"/>
</dbReference>
<dbReference type="GO" id="GO:0045087">
    <property type="term" value="P:innate immune response"/>
    <property type="evidence" value="ECO:0007669"/>
    <property type="project" value="TreeGrafter"/>
</dbReference>
<name>A0AAN9AKA5_9CAEN</name>
<dbReference type="EMBL" id="JBAMIC010004070">
    <property type="protein sequence ID" value="KAK7088500.1"/>
    <property type="molecule type" value="Genomic_DNA"/>
</dbReference>
<dbReference type="Gene3D" id="2.120.10.30">
    <property type="entry name" value="TolB, C-terminal domain"/>
    <property type="match status" value="1"/>
</dbReference>
<dbReference type="GO" id="GO:0008270">
    <property type="term" value="F:zinc ion binding"/>
    <property type="evidence" value="ECO:0007669"/>
    <property type="project" value="UniProtKB-KW"/>
</dbReference>
<dbReference type="AlphaFoldDB" id="A0AAN9AKA5"/>
<feature type="region of interest" description="Disordered" evidence="5">
    <location>
        <begin position="149"/>
        <end position="184"/>
    </location>
</feature>
<evidence type="ECO:0000256" key="1">
    <source>
        <dbReference type="ARBA" id="ARBA00022723"/>
    </source>
</evidence>
<comment type="caution">
    <text evidence="8">The sequence shown here is derived from an EMBL/GenBank/DDBJ whole genome shotgun (WGS) entry which is preliminary data.</text>
</comment>
<evidence type="ECO:0000256" key="3">
    <source>
        <dbReference type="ARBA" id="ARBA00022833"/>
    </source>
</evidence>
<feature type="compositionally biased region" description="Polar residues" evidence="5">
    <location>
        <begin position="169"/>
        <end position="179"/>
    </location>
</feature>
<dbReference type="SMART" id="SM00336">
    <property type="entry name" value="BBOX"/>
    <property type="match status" value="1"/>
</dbReference>
<protein>
    <submittedName>
        <fullName evidence="8">Uncharacterized protein</fullName>
    </submittedName>
</protein>
<gene>
    <name evidence="8" type="ORF">V1264_022413</name>
</gene>
<evidence type="ECO:0000313" key="8">
    <source>
        <dbReference type="EMBL" id="KAK7088500.1"/>
    </source>
</evidence>
<dbReference type="InterPro" id="IPR047153">
    <property type="entry name" value="TRIM45/56/19-like"/>
</dbReference>
<evidence type="ECO:0000256" key="2">
    <source>
        <dbReference type="ARBA" id="ARBA00022771"/>
    </source>
</evidence>
<dbReference type="SUPFAM" id="SSF63829">
    <property type="entry name" value="Calcium-dependent phosphotriesterase"/>
    <property type="match status" value="1"/>
</dbReference>
<evidence type="ECO:0000259" key="7">
    <source>
        <dbReference type="PROSITE" id="PS50119"/>
    </source>
</evidence>
<dbReference type="CDD" id="cd16449">
    <property type="entry name" value="RING-HC"/>
    <property type="match status" value="1"/>
</dbReference>
<dbReference type="GO" id="GO:0005654">
    <property type="term" value="C:nucleoplasm"/>
    <property type="evidence" value="ECO:0007669"/>
    <property type="project" value="TreeGrafter"/>
</dbReference>